<dbReference type="InterPro" id="IPR038721">
    <property type="entry name" value="IS701-like_DDE_dom"/>
</dbReference>
<dbReference type="InterPro" id="IPR012337">
    <property type="entry name" value="RNaseH-like_sf"/>
</dbReference>
<dbReference type="Pfam" id="PF13546">
    <property type="entry name" value="DDE_5"/>
    <property type="match status" value="1"/>
</dbReference>
<feature type="domain" description="Transposase IS701-like DDE" evidence="1">
    <location>
        <begin position="14"/>
        <end position="287"/>
    </location>
</feature>
<dbReference type="SUPFAM" id="SSF53098">
    <property type="entry name" value="Ribonuclease H-like"/>
    <property type="match status" value="1"/>
</dbReference>
<name>A9J4K7_9RHOO</name>
<evidence type="ECO:0000259" key="1">
    <source>
        <dbReference type="Pfam" id="PF13546"/>
    </source>
</evidence>
<gene>
    <name evidence="2" type="primary">masF</name>
</gene>
<protein>
    <submittedName>
        <fullName evidence="2">MasF protein</fullName>
    </submittedName>
</protein>
<dbReference type="PANTHER" id="PTHR33627:SF1">
    <property type="entry name" value="TRANSPOSASE"/>
    <property type="match status" value="1"/>
</dbReference>
<dbReference type="NCBIfam" id="NF033540">
    <property type="entry name" value="transpos_IS701"/>
    <property type="match status" value="1"/>
</dbReference>
<dbReference type="InterPro" id="IPR039365">
    <property type="entry name" value="IS701-like"/>
</dbReference>
<proteinExistence type="predicted"/>
<dbReference type="AlphaFoldDB" id="A9J4K7"/>
<dbReference type="PANTHER" id="PTHR33627">
    <property type="entry name" value="TRANSPOSASE"/>
    <property type="match status" value="1"/>
</dbReference>
<sequence>MELLDNFDEYLEHLCGALGHADRNAGLMDYCLGLMLPIERKSVEPLAAHTDPLHVQSKHQSLHHFVADSDWSDKAVLGEIRERVVPVLGVEEACYWIVDDSGHPKYGKHSVGVAHQYCGNLGKTANCQVAVSLSLATEHGSIPSDVRLYLPHEWAEDPARRSMTGVPAAIAFATKPQIALAQLQAAANAGVPPGAVSADAAYEDETAFRDGITALGLPYVVGIRPAPAVWAPGVEPLPPKAWTGRGAKPKLLRRGPVAHEPIAVMNLAMNLSVDQYSNVTWRDGTSATLTSRFACLRVRPAHRDHLATTVRPAEWLLIEWPAGDEEPASYWLATASDATTLEQLVFVGKMRWGIVRDYRELKQEFGLSHYEGRNWRGFHHHATLCIAAYAFLTAHRLTHGDLEKNCAEPEAFGLLPDYVPRGRPTTTTARAELHQDTPPCHRPCHRQQTSSLPLLRRVRQACSYLMTQSN</sequence>
<accession>A9J4K7</accession>
<dbReference type="EMBL" id="AM748709">
    <property type="protein sequence ID" value="CAO03076.1"/>
    <property type="molecule type" value="Genomic_DNA"/>
</dbReference>
<organism evidence="2">
    <name type="scientific">Azoarcus sp. HxN1</name>
    <dbReference type="NCBI Taxonomy" id="83404"/>
    <lineage>
        <taxon>Bacteria</taxon>
        <taxon>Pseudomonadati</taxon>
        <taxon>Pseudomonadota</taxon>
        <taxon>Betaproteobacteria</taxon>
        <taxon>Rhodocyclales</taxon>
        <taxon>Zoogloeaceae</taxon>
        <taxon>Azoarcus</taxon>
    </lineage>
</organism>
<evidence type="ECO:0000313" key="2">
    <source>
        <dbReference type="EMBL" id="CAO03076.1"/>
    </source>
</evidence>
<reference evidence="2" key="1">
    <citation type="journal article" date="2008" name="Environ. Microbiol.">
        <title>Genes encoding the candidate enzyme for anaerobic activation of n-alkanes in the denitrifying bacterium, strain HxN1.</title>
        <authorList>
            <person name="Grundmann O."/>
            <person name="Behrends A."/>
            <person name="Rabus R."/>
            <person name="Amann J."/>
            <person name="Halder T."/>
            <person name="Heider J."/>
            <person name="Widdel F."/>
        </authorList>
    </citation>
    <scope>NUCLEOTIDE SEQUENCE</scope>
    <source>
        <strain evidence="2">HxN1</strain>
    </source>
</reference>